<dbReference type="OrthoDB" id="248828at2"/>
<keyword evidence="2" id="KW-1185">Reference proteome</keyword>
<evidence type="ECO:0000313" key="1">
    <source>
        <dbReference type="EMBL" id="TWU19995.1"/>
    </source>
</evidence>
<accession>A0A5C6C7C0</accession>
<dbReference type="SUPFAM" id="SSF52402">
    <property type="entry name" value="Adenine nucleotide alpha hydrolases-like"/>
    <property type="match status" value="1"/>
</dbReference>
<dbReference type="Proteomes" id="UP000319908">
    <property type="component" value="Unassembled WGS sequence"/>
</dbReference>
<sequence length="460" mass="51594">MIEMELEPFDQQRYVAEIATGKPQVRDGRLLSKPNMLSDVCVNRDALATLLYSGTIYPPQTIFQDHTAIGMGGRLRIDQDSIHYESDANLFADGGGASDDVFDCIDLLAESIERSDLDVDNATLLLSEGKDSTGIALALAQLGRRVPCFTFANADSNVEYVEFLARKLGFPLTVFRYQQMAITEDALDRLGSVFEPTTDQAFLSFLLLPMERFQGQTLLDGMGNDLYMGHLPSANQYHAMRLCSRVEKIFPEGVRNRLRDMRSSDHPSSGVPFRSFTECQGLYNGLSESLISASTHGKVQKLTDLDRGWKSHGFERSRALSRGRFLDNYSYSGKSIALAEMADGRVYFPWADPGIAKRFLSTNDQDRFQWPTVNKLMLRNAIAKRIDYQQPKVGFKAPLAEILTCNRLLVERSIDSSRTIGGSLKTFLKGLRPTSPRLSCVFLYTLWEMAHNQRVSVSRA</sequence>
<reference evidence="1 2" key="1">
    <citation type="journal article" date="2020" name="Antonie Van Leeuwenhoek">
        <title>Rhodopirellula heiligendammensis sp. nov., Rhodopirellula pilleata sp. nov., and Rhodopirellula solitaria sp. nov. isolated from natural or artificial marine surfaces in Northern Germany and California, USA, and emended description of the genus Rhodopirellula.</title>
        <authorList>
            <person name="Kallscheuer N."/>
            <person name="Wiegand S."/>
            <person name="Jogler M."/>
            <person name="Boedeker C."/>
            <person name="Peeters S.H."/>
            <person name="Rast P."/>
            <person name="Heuer A."/>
            <person name="Jetten M.S.M."/>
            <person name="Rohde M."/>
            <person name="Jogler C."/>
        </authorList>
    </citation>
    <scope>NUCLEOTIDE SEQUENCE [LARGE SCALE GENOMIC DNA]</scope>
    <source>
        <strain evidence="1 2">Poly21</strain>
    </source>
</reference>
<dbReference type="EMBL" id="SJPU01000001">
    <property type="protein sequence ID" value="TWU19995.1"/>
    <property type="molecule type" value="Genomic_DNA"/>
</dbReference>
<dbReference type="Gene3D" id="3.40.50.620">
    <property type="entry name" value="HUPs"/>
    <property type="match status" value="1"/>
</dbReference>
<comment type="caution">
    <text evidence="1">The sequence shown here is derived from an EMBL/GenBank/DDBJ whole genome shotgun (WGS) entry which is preliminary data.</text>
</comment>
<organism evidence="1 2">
    <name type="scientific">Allorhodopirellula heiligendammensis</name>
    <dbReference type="NCBI Taxonomy" id="2714739"/>
    <lineage>
        <taxon>Bacteria</taxon>
        <taxon>Pseudomonadati</taxon>
        <taxon>Planctomycetota</taxon>
        <taxon>Planctomycetia</taxon>
        <taxon>Pirellulales</taxon>
        <taxon>Pirellulaceae</taxon>
        <taxon>Allorhodopirellula</taxon>
    </lineage>
</organism>
<dbReference type="AlphaFoldDB" id="A0A5C6C7C0"/>
<name>A0A5C6C7C0_9BACT</name>
<protein>
    <submittedName>
        <fullName evidence="1">Uncharacterized protein</fullName>
    </submittedName>
</protein>
<gene>
    <name evidence="1" type="ORF">Poly21_21740</name>
</gene>
<evidence type="ECO:0000313" key="2">
    <source>
        <dbReference type="Proteomes" id="UP000319908"/>
    </source>
</evidence>
<proteinExistence type="predicted"/>
<dbReference type="InterPro" id="IPR014729">
    <property type="entry name" value="Rossmann-like_a/b/a_fold"/>
</dbReference>